<feature type="region of interest" description="Disordered" evidence="1">
    <location>
        <begin position="1989"/>
        <end position="2011"/>
    </location>
</feature>
<feature type="compositionally biased region" description="Polar residues" evidence="1">
    <location>
        <begin position="1469"/>
        <end position="1487"/>
    </location>
</feature>
<protein>
    <submittedName>
        <fullName evidence="2">Uncharacterized protein</fullName>
    </submittedName>
</protein>
<dbReference type="OMA" id="SSTNMYI"/>
<feature type="compositionally biased region" description="Polar residues" evidence="1">
    <location>
        <begin position="755"/>
        <end position="767"/>
    </location>
</feature>
<feature type="compositionally biased region" description="Polar residues" evidence="1">
    <location>
        <begin position="1640"/>
        <end position="1659"/>
    </location>
</feature>
<evidence type="ECO:0000313" key="3">
    <source>
        <dbReference type="Proteomes" id="UP000017836"/>
    </source>
</evidence>
<dbReference type="PANTHER" id="PTHR31267">
    <property type="entry name" value="DENTIN SIALOPHOSPHOPROTEIN-LIKE PROTEIN"/>
    <property type="match status" value="1"/>
</dbReference>
<feature type="region of interest" description="Disordered" evidence="1">
    <location>
        <begin position="1568"/>
        <end position="1670"/>
    </location>
</feature>
<feature type="compositionally biased region" description="Basic and acidic residues" evidence="1">
    <location>
        <begin position="1311"/>
        <end position="1322"/>
    </location>
</feature>
<feature type="compositionally biased region" description="Polar residues" evidence="1">
    <location>
        <begin position="1901"/>
        <end position="1912"/>
    </location>
</feature>
<feature type="compositionally biased region" description="Low complexity" evidence="1">
    <location>
        <begin position="1913"/>
        <end position="1923"/>
    </location>
</feature>
<sequence>MGRGAWFQELLVVQLANNVAHKRGLASLGISVDMYRKGVNFLAPKGSAPEDLQAGLSMPGNEVADKVHNFFEQDNLAPQQSSVGSGNWSTINNNVWLSNQRHNGPTHYSHQKMYGIQSSETGKDSQAVDARNMPFGANLTELSLRSEIAKNQRNPQLSLNGFVHGPQGFQNSLNQVEFLGADLVSNQQNMALRNLAILESQQGQASEHSSDSHGRNSERFEAVEAPVNFDFFGSQQVLMRSQQPGIPQPRMNQQPSYPDMQLLKQQFFYKQLQELERQRQLHELDVDARQQNLRNQMPFMARQGGGDQLPPMVSGAPIQEASGYLWPSEVVPQMMGEHKVPNSSQMVMLGGNMNWVRGVSPAMQGFPNGPMPSHDQSHGLRTMGFIPSQTDQSPYGVSGRILNPYSNFQGVSQDSPNVLNKMGETQVEKSVLQPNTFNTFQGDDCAPYSDQVCIEDSMASKQNFHGKHLFSQGNPLSLDGSNSGINVGHVQQAGSQQKSLQMHDFGVRQEAVHVGPSQGLVALDSTEEKILYSGDDGIWDGEQGTQSLPSSFSRGNSLVAGGFVHGNQSEDYMNVFPSVQNGSWSALMQSAVAEASSSDTGLQDELSGLSFQKNEHSVGNTRQLNDGGKQQVNWVDPSASSLTSRPFPLFDDANMSPGGDLSGHAFEQAGPNFRQRQRGNTDGKEHGGHTVVRSDTTPADLLQRSPQEASKWSDSSPQQRPIVQGTWKTQSYEHSEGVTNAKEMGMHGSWLHQQGVPSGTSYKIPNKNSERSDTEWNINESQPPNIEGLQVHPKENSAQLAQSGDANSAVQFGRDHEGTMWRTEDHGNAYRNSAELASLFPSSTSRFEQPQSHTGSPHVHSEDVSMSHRASIPSSSALQEKNRENLLVGETQRGDYNQFSTVDSSVKYRGNENQQSKTSYTDKAPVGIYEKNTEKFGQSEHRNDGYLTGQHTVGEGQPKENAWFNVAESRRINARNQKSGGQAGKKSVGGSNNQPSGVSRKFNYHPMGNVVIDAQQADDTRHGTQGFLQQGFRGSKTQEQASSGPSKFVGSDTEKGFLESRAKGGQEQASFKGPFSGGLAVNAAFDRLTSVSTPKNVPVTSQNMLELLNKVDQSRDDMLKRAGTSDRSHSSEMCEIGNSDTPSHTQYNQSSMSASQGFGLRLAPPSQRPQNLKHDMSPQAPSDSDLRCNDSEEGDKNQAWLHSTGSGHPEPHSQDVSQREYLGNKPSVSVHLGHEFSSGVQDNNTFAPASSTGLHSSKNLSPYQASFGASGKLVMDRPGNMGFMNSADRMHGQPASGFRENQDSQDGGKFLGRERTSHDSLTARESSSSAQVPTQHLHSSEVVSSSQASATPTMPQPASFSTMLHNVWTDVSSQRSMSGVPQKNSSGFFQSIRPTFGSLESSSHAQQKLDDPNIVRKEEKHASDIQSQSYGPCLVNTQQVASGEEQMSRENLLQQTPMERTGSMGPHHLSSSSNAPSVPEESLSSQACGPEQAAKAMSKHLFNANSVASLGSVRSHSSHQEGQDLFQTENGSFQKSGFPGRGIPVVSHASEPSGFTNQNYSLLHQMQAMKSAESDLREKGSKRMKISESSNDASRLAGKASQHLMHNFGPSGSNLTRIGQHQFHPSSDAKSLVSPLDSPDAQNASDLPSQSTFGSLSNETHNHSSSQFSLTSSMSFVRGNEHSQQNPQRGLPWMDQFGYKNGQILALYEASQNAGKATAHQYLFGRTPQSTHPITSIEQRNAEDANLGGSVSTAIKPLAGNQNLSSLLETNEQALAIVRPKKRKSMVVELMPWHKEITQGSKKLQSISVAELDWARTTRRLIEKVEDEADMNDDVLSTLRPRKRLIFTTQLIKQLFSPLPAAILSEEASSEYESAVYFLSRVALGDACSLITYKRTGSGVVGSTQSNNENATSGSDNSSESGGDQILSKVIEGFSGKAMKLENDLLRLDKAVSLLDIRLELHDLERFSIINRFARFHGRGGQVEVGVDTSAASTSADPRKTSSPHRYVTAHPMPRNLPEGVFCLSL</sequence>
<evidence type="ECO:0000256" key="1">
    <source>
        <dbReference type="SAM" id="MobiDB-lite"/>
    </source>
</evidence>
<feature type="compositionally biased region" description="Polar residues" evidence="1">
    <location>
        <begin position="704"/>
        <end position="730"/>
    </location>
</feature>
<feature type="compositionally biased region" description="Basic and acidic residues" evidence="1">
    <location>
        <begin position="679"/>
        <end position="688"/>
    </location>
</feature>
<gene>
    <name evidence="2" type="ORF">AMTR_s00110p00122260</name>
</gene>
<dbReference type="eggNOG" id="ENOG502QW8G">
    <property type="taxonomic scope" value="Eukaryota"/>
</dbReference>
<feature type="compositionally biased region" description="Basic and acidic residues" evidence="1">
    <location>
        <begin position="1119"/>
        <end position="1132"/>
    </location>
</feature>
<feature type="region of interest" description="Disordered" evidence="1">
    <location>
        <begin position="1901"/>
        <end position="1923"/>
    </location>
</feature>
<feature type="compositionally biased region" description="Polar residues" evidence="1">
    <location>
        <begin position="1035"/>
        <end position="1045"/>
    </location>
</feature>
<feature type="region of interest" description="Disordered" evidence="1">
    <location>
        <begin position="616"/>
        <end position="731"/>
    </location>
</feature>
<feature type="region of interest" description="Disordered" evidence="1">
    <location>
        <begin position="1279"/>
        <end position="1358"/>
    </location>
</feature>
<feature type="compositionally biased region" description="Basic and acidic residues" evidence="1">
    <location>
        <begin position="1572"/>
        <end position="1581"/>
    </location>
</feature>
<dbReference type="Proteomes" id="UP000017836">
    <property type="component" value="Unassembled WGS sequence"/>
</dbReference>
<proteinExistence type="predicted"/>
<feature type="compositionally biased region" description="Basic and acidic residues" evidence="1">
    <location>
        <begin position="1184"/>
        <end position="1196"/>
    </location>
</feature>
<feature type="region of interest" description="Disordered" evidence="1">
    <location>
        <begin position="755"/>
        <end position="777"/>
    </location>
</feature>
<reference evidence="3" key="1">
    <citation type="journal article" date="2013" name="Science">
        <title>The Amborella genome and the evolution of flowering plants.</title>
        <authorList>
            <consortium name="Amborella Genome Project"/>
        </authorList>
    </citation>
    <scope>NUCLEOTIDE SEQUENCE [LARGE SCALE GENOMIC DNA]</scope>
</reference>
<feature type="compositionally biased region" description="Polar residues" evidence="1">
    <location>
        <begin position="1610"/>
        <end position="1629"/>
    </location>
</feature>
<feature type="region of interest" description="Disordered" evidence="1">
    <location>
        <begin position="975"/>
        <end position="1004"/>
    </location>
</feature>
<organism evidence="2 3">
    <name type="scientific">Amborella trichopoda</name>
    <dbReference type="NCBI Taxonomy" id="13333"/>
    <lineage>
        <taxon>Eukaryota</taxon>
        <taxon>Viridiplantae</taxon>
        <taxon>Streptophyta</taxon>
        <taxon>Embryophyta</taxon>
        <taxon>Tracheophyta</taxon>
        <taxon>Spermatophyta</taxon>
        <taxon>Magnoliopsida</taxon>
        <taxon>Amborellales</taxon>
        <taxon>Amborellaceae</taxon>
        <taxon>Amborella</taxon>
    </lineage>
</organism>
<feature type="compositionally biased region" description="Polar residues" evidence="1">
    <location>
        <begin position="1138"/>
        <end position="1156"/>
    </location>
</feature>
<dbReference type="HOGENOM" id="CLU_002358_0_0_1"/>
<dbReference type="Gramene" id="ERM99973">
    <property type="protein sequence ID" value="ERM99973"/>
    <property type="gene ID" value="AMTR_s00110p00122260"/>
</dbReference>
<dbReference type="EMBL" id="KI394965">
    <property type="protein sequence ID" value="ERM99973.1"/>
    <property type="molecule type" value="Genomic_DNA"/>
</dbReference>
<dbReference type="PANTHER" id="PTHR31267:SF2">
    <property type="entry name" value="EXPRESSED PROTEIN"/>
    <property type="match status" value="1"/>
</dbReference>
<feature type="compositionally biased region" description="Polar residues" evidence="1">
    <location>
        <begin position="616"/>
        <end position="644"/>
    </location>
</feature>
<feature type="region of interest" description="Disordered" evidence="1">
    <location>
        <begin position="1458"/>
        <end position="1494"/>
    </location>
</feature>
<dbReference type="STRING" id="13333.W1NXA0"/>
<feature type="region of interest" description="Disordered" evidence="1">
    <location>
        <begin position="842"/>
        <end position="881"/>
    </location>
</feature>
<feature type="compositionally biased region" description="Low complexity" evidence="1">
    <location>
        <begin position="1340"/>
        <end position="1350"/>
    </location>
</feature>
<evidence type="ECO:0000313" key="2">
    <source>
        <dbReference type="EMBL" id="ERM99973.1"/>
    </source>
</evidence>
<feature type="region of interest" description="Disordered" evidence="1">
    <location>
        <begin position="1032"/>
        <end position="1053"/>
    </location>
</feature>
<feature type="compositionally biased region" description="Polar residues" evidence="1">
    <location>
        <begin position="842"/>
        <end position="855"/>
    </location>
</feature>
<feature type="compositionally biased region" description="Basic and acidic residues" evidence="1">
    <location>
        <begin position="933"/>
        <end position="944"/>
    </location>
</feature>
<accession>W1NXA0</accession>
<feature type="region of interest" description="Disordered" evidence="1">
    <location>
        <begin position="1530"/>
        <end position="1550"/>
    </location>
</feature>
<keyword evidence="3" id="KW-1185">Reference proteome</keyword>
<feature type="compositionally biased region" description="Polar residues" evidence="1">
    <location>
        <begin position="1323"/>
        <end position="1337"/>
    </location>
</feature>
<feature type="region of interest" description="Disordered" evidence="1">
    <location>
        <begin position="1119"/>
        <end position="1216"/>
    </location>
</feature>
<name>W1NXA0_AMBTC</name>
<feature type="region of interest" description="Disordered" evidence="1">
    <location>
        <begin position="933"/>
        <end position="958"/>
    </location>
</feature>